<dbReference type="RefSeq" id="XP_005828795.1">
    <property type="nucleotide sequence ID" value="XM_005828738.1"/>
</dbReference>
<dbReference type="GeneID" id="17298421"/>
<dbReference type="EnsemblProtists" id="EKX41815">
    <property type="protein sequence ID" value="EKX41815"/>
    <property type="gene ID" value="GUITHDRAFT_112232"/>
</dbReference>
<protein>
    <submittedName>
        <fullName evidence="2 3">Uncharacterized protein</fullName>
    </submittedName>
</protein>
<evidence type="ECO:0000313" key="3">
    <source>
        <dbReference type="EnsemblProtists" id="EKX41815"/>
    </source>
</evidence>
<dbReference type="Proteomes" id="UP000011087">
    <property type="component" value="Unassembled WGS sequence"/>
</dbReference>
<dbReference type="PaxDb" id="55529-EKX41815"/>
<proteinExistence type="predicted"/>
<feature type="compositionally biased region" description="Polar residues" evidence="1">
    <location>
        <begin position="261"/>
        <end position="275"/>
    </location>
</feature>
<gene>
    <name evidence="2" type="ORF">GUITHDRAFT_112232</name>
</gene>
<dbReference type="HOGENOM" id="CLU_954564_0_0_1"/>
<dbReference type="AlphaFoldDB" id="L1J167"/>
<evidence type="ECO:0000313" key="2">
    <source>
        <dbReference type="EMBL" id="EKX41815.1"/>
    </source>
</evidence>
<accession>L1J167</accession>
<reference evidence="2 4" key="1">
    <citation type="journal article" date="2012" name="Nature">
        <title>Algal genomes reveal evolutionary mosaicism and the fate of nucleomorphs.</title>
        <authorList>
            <consortium name="DOE Joint Genome Institute"/>
            <person name="Curtis B.A."/>
            <person name="Tanifuji G."/>
            <person name="Burki F."/>
            <person name="Gruber A."/>
            <person name="Irimia M."/>
            <person name="Maruyama S."/>
            <person name="Arias M.C."/>
            <person name="Ball S.G."/>
            <person name="Gile G.H."/>
            <person name="Hirakawa Y."/>
            <person name="Hopkins J.F."/>
            <person name="Kuo A."/>
            <person name="Rensing S.A."/>
            <person name="Schmutz J."/>
            <person name="Symeonidi A."/>
            <person name="Elias M."/>
            <person name="Eveleigh R.J."/>
            <person name="Herman E.K."/>
            <person name="Klute M.J."/>
            <person name="Nakayama T."/>
            <person name="Obornik M."/>
            <person name="Reyes-Prieto A."/>
            <person name="Armbrust E.V."/>
            <person name="Aves S.J."/>
            <person name="Beiko R.G."/>
            <person name="Coutinho P."/>
            <person name="Dacks J.B."/>
            <person name="Durnford D.G."/>
            <person name="Fast N.M."/>
            <person name="Green B.R."/>
            <person name="Grisdale C.J."/>
            <person name="Hempel F."/>
            <person name="Henrissat B."/>
            <person name="Hoppner M.P."/>
            <person name="Ishida K."/>
            <person name="Kim E."/>
            <person name="Koreny L."/>
            <person name="Kroth P.G."/>
            <person name="Liu Y."/>
            <person name="Malik S.B."/>
            <person name="Maier U.G."/>
            <person name="McRose D."/>
            <person name="Mock T."/>
            <person name="Neilson J.A."/>
            <person name="Onodera N.T."/>
            <person name="Poole A.M."/>
            <person name="Pritham E.J."/>
            <person name="Richards T.A."/>
            <person name="Rocap G."/>
            <person name="Roy S.W."/>
            <person name="Sarai C."/>
            <person name="Schaack S."/>
            <person name="Shirato S."/>
            <person name="Slamovits C.H."/>
            <person name="Spencer D.F."/>
            <person name="Suzuki S."/>
            <person name="Worden A.Z."/>
            <person name="Zauner S."/>
            <person name="Barry K."/>
            <person name="Bell C."/>
            <person name="Bharti A.K."/>
            <person name="Crow J.A."/>
            <person name="Grimwood J."/>
            <person name="Kramer R."/>
            <person name="Lindquist E."/>
            <person name="Lucas S."/>
            <person name="Salamov A."/>
            <person name="McFadden G.I."/>
            <person name="Lane C.E."/>
            <person name="Keeling P.J."/>
            <person name="Gray M.W."/>
            <person name="Grigoriev I.V."/>
            <person name="Archibald J.M."/>
        </authorList>
    </citation>
    <scope>NUCLEOTIDE SEQUENCE</scope>
    <source>
        <strain evidence="2 4">CCMP2712</strain>
    </source>
</reference>
<reference evidence="4" key="2">
    <citation type="submission" date="2012-11" db="EMBL/GenBank/DDBJ databases">
        <authorList>
            <person name="Kuo A."/>
            <person name="Curtis B.A."/>
            <person name="Tanifuji G."/>
            <person name="Burki F."/>
            <person name="Gruber A."/>
            <person name="Irimia M."/>
            <person name="Maruyama S."/>
            <person name="Arias M.C."/>
            <person name="Ball S.G."/>
            <person name="Gile G.H."/>
            <person name="Hirakawa Y."/>
            <person name="Hopkins J.F."/>
            <person name="Rensing S.A."/>
            <person name="Schmutz J."/>
            <person name="Symeonidi A."/>
            <person name="Elias M."/>
            <person name="Eveleigh R.J."/>
            <person name="Herman E.K."/>
            <person name="Klute M.J."/>
            <person name="Nakayama T."/>
            <person name="Obornik M."/>
            <person name="Reyes-Prieto A."/>
            <person name="Armbrust E.V."/>
            <person name="Aves S.J."/>
            <person name="Beiko R.G."/>
            <person name="Coutinho P."/>
            <person name="Dacks J.B."/>
            <person name="Durnford D.G."/>
            <person name="Fast N.M."/>
            <person name="Green B.R."/>
            <person name="Grisdale C."/>
            <person name="Hempe F."/>
            <person name="Henrissat B."/>
            <person name="Hoppner M.P."/>
            <person name="Ishida K.-I."/>
            <person name="Kim E."/>
            <person name="Koreny L."/>
            <person name="Kroth P.G."/>
            <person name="Liu Y."/>
            <person name="Malik S.-B."/>
            <person name="Maier U.G."/>
            <person name="McRose D."/>
            <person name="Mock T."/>
            <person name="Neilson J.A."/>
            <person name="Onodera N.T."/>
            <person name="Poole A.M."/>
            <person name="Pritham E.J."/>
            <person name="Richards T.A."/>
            <person name="Rocap G."/>
            <person name="Roy S.W."/>
            <person name="Sarai C."/>
            <person name="Schaack S."/>
            <person name="Shirato S."/>
            <person name="Slamovits C.H."/>
            <person name="Spencer D.F."/>
            <person name="Suzuki S."/>
            <person name="Worden A.Z."/>
            <person name="Zauner S."/>
            <person name="Barry K."/>
            <person name="Bell C."/>
            <person name="Bharti A.K."/>
            <person name="Crow J.A."/>
            <person name="Grimwood J."/>
            <person name="Kramer R."/>
            <person name="Lindquist E."/>
            <person name="Lucas S."/>
            <person name="Salamov A."/>
            <person name="McFadden G.I."/>
            <person name="Lane C.E."/>
            <person name="Keeling P.J."/>
            <person name="Gray M.W."/>
            <person name="Grigoriev I.V."/>
            <person name="Archibald J.M."/>
        </authorList>
    </citation>
    <scope>NUCLEOTIDE SEQUENCE</scope>
    <source>
        <strain evidence="4">CCMP2712</strain>
    </source>
</reference>
<dbReference type="EMBL" id="JH993021">
    <property type="protein sequence ID" value="EKX41815.1"/>
    <property type="molecule type" value="Genomic_DNA"/>
</dbReference>
<evidence type="ECO:0000313" key="4">
    <source>
        <dbReference type="Proteomes" id="UP000011087"/>
    </source>
</evidence>
<dbReference type="KEGG" id="gtt:GUITHDRAFT_112232"/>
<name>L1J167_GUITC</name>
<evidence type="ECO:0000256" key="1">
    <source>
        <dbReference type="SAM" id="MobiDB-lite"/>
    </source>
</evidence>
<organism evidence="2">
    <name type="scientific">Guillardia theta (strain CCMP2712)</name>
    <name type="common">Cryptophyte</name>
    <dbReference type="NCBI Taxonomy" id="905079"/>
    <lineage>
        <taxon>Eukaryota</taxon>
        <taxon>Cryptophyceae</taxon>
        <taxon>Pyrenomonadales</taxon>
        <taxon>Geminigeraceae</taxon>
        <taxon>Guillardia</taxon>
    </lineage>
</organism>
<sequence>MQSMAYHPDSRAQVSLSSLTKMSMFQGRSSSPVKGSISTNFCEKCKTKTMGKLQFPCGRVVILCEKCALSFFDVLVLKSSAKKVVWDTSGGSQRSSMKVTEEGGAAAAGQASFNWLRQKQQEGEIKLPDNLKSSYQKNLSSTIYPSKGRRQATLVCSIGVTIATCCSQLAGIGRRDGPQGSRDTLIPAHLARVRKKTIKIRVETFTFNRSNSFQGTLGAVVLSAKTSLSDMQQTGRSADRDRKPGATGSMGMKSKEARRSSAITTSSKGLSTSNAFPSIFKGTSSPLKNLRV</sequence>
<keyword evidence="4" id="KW-1185">Reference proteome</keyword>
<reference evidence="3" key="3">
    <citation type="submission" date="2015-06" db="UniProtKB">
        <authorList>
            <consortium name="EnsemblProtists"/>
        </authorList>
    </citation>
    <scope>IDENTIFICATION</scope>
</reference>
<feature type="region of interest" description="Disordered" evidence="1">
    <location>
        <begin position="230"/>
        <end position="275"/>
    </location>
</feature>